<evidence type="ECO:0000313" key="1">
    <source>
        <dbReference type="EMBL" id="KAH6942779.1"/>
    </source>
</evidence>
<name>A0ACB7T9D7_HYAAI</name>
<gene>
    <name evidence="1" type="ORF">HPB50_010252</name>
</gene>
<keyword evidence="2" id="KW-1185">Reference proteome</keyword>
<protein>
    <submittedName>
        <fullName evidence="1">Uncharacterized protein</fullName>
    </submittedName>
</protein>
<evidence type="ECO:0000313" key="2">
    <source>
        <dbReference type="Proteomes" id="UP000821845"/>
    </source>
</evidence>
<proteinExistence type="predicted"/>
<dbReference type="EMBL" id="CM023490">
    <property type="protein sequence ID" value="KAH6942779.1"/>
    <property type="molecule type" value="Genomic_DNA"/>
</dbReference>
<accession>A0ACB7T9D7</accession>
<organism evidence="1 2">
    <name type="scientific">Hyalomma asiaticum</name>
    <name type="common">Tick</name>
    <dbReference type="NCBI Taxonomy" id="266040"/>
    <lineage>
        <taxon>Eukaryota</taxon>
        <taxon>Metazoa</taxon>
        <taxon>Ecdysozoa</taxon>
        <taxon>Arthropoda</taxon>
        <taxon>Chelicerata</taxon>
        <taxon>Arachnida</taxon>
        <taxon>Acari</taxon>
        <taxon>Parasitiformes</taxon>
        <taxon>Ixodida</taxon>
        <taxon>Ixodoidea</taxon>
        <taxon>Ixodidae</taxon>
        <taxon>Hyalomminae</taxon>
        <taxon>Hyalomma</taxon>
    </lineage>
</organism>
<dbReference type="Proteomes" id="UP000821845">
    <property type="component" value="Chromosome 10"/>
</dbReference>
<sequence>MPVSASLHYRIITGKSLGALATAAASMPLSSVVDGEEISPEAAAAGCGWLPAYRRRNVNKAQDAAKAPQHSRSSPVPAASLLPAAYTQSTPTRVVQPQGQATPGSSRAPDACKPTWVDKVTGKGETRAPARSCSLPQPVTDKIQALERENAFLRKELSEIKALLKTPPPREQRDSNASEPLAASNPARGAKKRAGPALEAEESLTMSSIIAHMTALLEQFRADILSEINPLKLQMNEITARVQILEEDRHQQMQGRQILHH</sequence>
<comment type="caution">
    <text evidence="1">The sequence shown here is derived from an EMBL/GenBank/DDBJ whole genome shotgun (WGS) entry which is preliminary data.</text>
</comment>
<reference evidence="1" key="1">
    <citation type="submission" date="2020-05" db="EMBL/GenBank/DDBJ databases">
        <title>Large-scale comparative analyses of tick genomes elucidate their genetic diversity and vector capacities.</title>
        <authorList>
            <person name="Jia N."/>
            <person name="Wang J."/>
            <person name="Shi W."/>
            <person name="Du L."/>
            <person name="Sun Y."/>
            <person name="Zhan W."/>
            <person name="Jiang J."/>
            <person name="Wang Q."/>
            <person name="Zhang B."/>
            <person name="Ji P."/>
            <person name="Sakyi L.B."/>
            <person name="Cui X."/>
            <person name="Yuan T."/>
            <person name="Jiang B."/>
            <person name="Yang W."/>
            <person name="Lam T.T.-Y."/>
            <person name="Chang Q."/>
            <person name="Ding S."/>
            <person name="Wang X."/>
            <person name="Zhu J."/>
            <person name="Ruan X."/>
            <person name="Zhao L."/>
            <person name="Wei J."/>
            <person name="Que T."/>
            <person name="Du C."/>
            <person name="Cheng J."/>
            <person name="Dai P."/>
            <person name="Han X."/>
            <person name="Huang E."/>
            <person name="Gao Y."/>
            <person name="Liu J."/>
            <person name="Shao H."/>
            <person name="Ye R."/>
            <person name="Li L."/>
            <person name="Wei W."/>
            <person name="Wang X."/>
            <person name="Wang C."/>
            <person name="Yang T."/>
            <person name="Huo Q."/>
            <person name="Li W."/>
            <person name="Guo W."/>
            <person name="Chen H."/>
            <person name="Zhou L."/>
            <person name="Ni X."/>
            <person name="Tian J."/>
            <person name="Zhou Y."/>
            <person name="Sheng Y."/>
            <person name="Liu T."/>
            <person name="Pan Y."/>
            <person name="Xia L."/>
            <person name="Li J."/>
            <person name="Zhao F."/>
            <person name="Cao W."/>
        </authorList>
    </citation>
    <scope>NUCLEOTIDE SEQUENCE</scope>
    <source>
        <strain evidence="1">Hyas-2018</strain>
    </source>
</reference>